<dbReference type="eggNOG" id="COG2246">
    <property type="taxonomic scope" value="Bacteria"/>
</dbReference>
<dbReference type="GO" id="GO:0016020">
    <property type="term" value="C:membrane"/>
    <property type="evidence" value="ECO:0007669"/>
    <property type="project" value="UniProtKB-SubCell"/>
</dbReference>
<dbReference type="InterPro" id="IPR007267">
    <property type="entry name" value="GtrA_DPMS_TM"/>
</dbReference>
<sequence length="129" mass="15074">MLKNHLIRFMFVGLLNTLFGYSLYALFIYLGFIYYLAIIFSTALGALFNFKTIGKLVFNSNDNSLFFLFIFYYLALSLLNICLVNFFTKFINDYYVSGFLSVVICALASFIINRKLMYKPKEFICEKIN</sequence>
<dbReference type="OrthoDB" id="9801620at2"/>
<protein>
    <recommendedName>
        <fullName evidence="6">GtrA/DPMS transmembrane domain-containing protein</fullName>
    </recommendedName>
</protein>
<evidence type="ECO:0000313" key="7">
    <source>
        <dbReference type="EMBL" id="EHL31273.1"/>
    </source>
</evidence>
<keyword evidence="3 5" id="KW-1133">Transmembrane helix</keyword>
<reference evidence="7 8" key="1">
    <citation type="journal article" date="2011" name="BMC Genomics">
        <title>Insight into cross-talk between intra-amoebal pathogens.</title>
        <authorList>
            <person name="Gimenez G."/>
            <person name="Bertelli C."/>
            <person name="Moliner C."/>
            <person name="Robert C."/>
            <person name="Raoult D."/>
            <person name="Fournier P.E."/>
            <person name="Greub G."/>
        </authorList>
    </citation>
    <scope>NUCLEOTIDE SEQUENCE [LARGE SCALE GENOMIC DNA]</scope>
    <source>
        <strain evidence="7 8">LLAP12</strain>
    </source>
</reference>
<dbReference type="Proteomes" id="UP000002770">
    <property type="component" value="Unassembled WGS sequence"/>
</dbReference>
<evidence type="ECO:0000259" key="6">
    <source>
        <dbReference type="Pfam" id="PF04138"/>
    </source>
</evidence>
<gene>
    <name evidence="7" type="ORF">LDG_6734</name>
</gene>
<keyword evidence="4 5" id="KW-0472">Membrane</keyword>
<dbReference type="HOGENOM" id="CLU_133742_0_0_6"/>
<proteinExistence type="predicted"/>
<evidence type="ECO:0000256" key="5">
    <source>
        <dbReference type="SAM" id="Phobius"/>
    </source>
</evidence>
<accession>G9ENB2</accession>
<dbReference type="STRING" id="658187.LDG_6734"/>
<comment type="subcellular location">
    <subcellularLocation>
        <location evidence="1">Membrane</location>
        <topology evidence="1">Multi-pass membrane protein</topology>
    </subcellularLocation>
</comment>
<feature type="transmembrane region" description="Helical" evidence="5">
    <location>
        <begin position="33"/>
        <end position="53"/>
    </location>
</feature>
<evidence type="ECO:0000256" key="2">
    <source>
        <dbReference type="ARBA" id="ARBA00022692"/>
    </source>
</evidence>
<keyword evidence="2 5" id="KW-0812">Transmembrane</keyword>
<evidence type="ECO:0000313" key="8">
    <source>
        <dbReference type="Proteomes" id="UP000002770"/>
    </source>
</evidence>
<feature type="transmembrane region" description="Helical" evidence="5">
    <location>
        <begin position="7"/>
        <end position="27"/>
    </location>
</feature>
<feature type="transmembrane region" description="Helical" evidence="5">
    <location>
        <begin position="65"/>
        <end position="88"/>
    </location>
</feature>
<dbReference type="GO" id="GO:0000271">
    <property type="term" value="P:polysaccharide biosynthetic process"/>
    <property type="evidence" value="ECO:0007669"/>
    <property type="project" value="InterPro"/>
</dbReference>
<evidence type="ECO:0000256" key="3">
    <source>
        <dbReference type="ARBA" id="ARBA00022989"/>
    </source>
</evidence>
<feature type="domain" description="GtrA/DPMS transmembrane" evidence="6">
    <location>
        <begin position="8"/>
        <end position="116"/>
    </location>
</feature>
<name>G9ENB2_9GAMM</name>
<organism evidence="7 8">
    <name type="scientific">Legionella drancourtii LLAP12</name>
    <dbReference type="NCBI Taxonomy" id="658187"/>
    <lineage>
        <taxon>Bacteria</taxon>
        <taxon>Pseudomonadati</taxon>
        <taxon>Pseudomonadota</taxon>
        <taxon>Gammaproteobacteria</taxon>
        <taxon>Legionellales</taxon>
        <taxon>Legionellaceae</taxon>
        <taxon>Legionella</taxon>
    </lineage>
</organism>
<dbReference type="AlphaFoldDB" id="G9ENB2"/>
<feature type="transmembrane region" description="Helical" evidence="5">
    <location>
        <begin position="94"/>
        <end position="112"/>
    </location>
</feature>
<evidence type="ECO:0000256" key="4">
    <source>
        <dbReference type="ARBA" id="ARBA00023136"/>
    </source>
</evidence>
<dbReference type="EMBL" id="JH413817">
    <property type="protein sequence ID" value="EHL31273.1"/>
    <property type="molecule type" value="Genomic_DNA"/>
</dbReference>
<dbReference type="Pfam" id="PF04138">
    <property type="entry name" value="GtrA_DPMS_TM"/>
    <property type="match status" value="1"/>
</dbReference>
<evidence type="ECO:0000256" key="1">
    <source>
        <dbReference type="ARBA" id="ARBA00004141"/>
    </source>
</evidence>
<keyword evidence="8" id="KW-1185">Reference proteome</keyword>
<dbReference type="InParanoid" id="G9ENB2"/>